<accession>A0A9Q1B5W7</accession>
<comment type="caution">
    <text evidence="2">The sequence shown here is derived from an EMBL/GenBank/DDBJ whole genome shotgun (WGS) entry which is preliminary data.</text>
</comment>
<name>A0A9Q1B5W7_9SAUR</name>
<dbReference type="InterPro" id="IPR043513">
    <property type="entry name" value="Cenp-F"/>
</dbReference>
<dbReference type="OrthoDB" id="10255522at2759"/>
<protein>
    <submittedName>
        <fullName evidence="2">Uncharacterized protein</fullName>
    </submittedName>
</protein>
<dbReference type="Proteomes" id="UP001142489">
    <property type="component" value="Unassembled WGS sequence"/>
</dbReference>
<feature type="compositionally biased region" description="Basic and acidic residues" evidence="1">
    <location>
        <begin position="29"/>
        <end position="43"/>
    </location>
</feature>
<reference evidence="2" key="1">
    <citation type="journal article" date="2023" name="DNA Res.">
        <title>Chromosome-level genome assembly of Phrynocephalus forsythii using third-generation DNA sequencing and Hi-C analysis.</title>
        <authorList>
            <person name="Qi Y."/>
            <person name="Zhao W."/>
            <person name="Zhao Y."/>
            <person name="Niu C."/>
            <person name="Cao S."/>
            <person name="Zhang Y."/>
        </authorList>
    </citation>
    <scope>NUCLEOTIDE SEQUENCE</scope>
    <source>
        <tissue evidence="2">Muscle</tissue>
    </source>
</reference>
<dbReference type="GO" id="GO:0000278">
    <property type="term" value="P:mitotic cell cycle"/>
    <property type="evidence" value="ECO:0007669"/>
    <property type="project" value="TreeGrafter"/>
</dbReference>
<evidence type="ECO:0000313" key="3">
    <source>
        <dbReference type="Proteomes" id="UP001142489"/>
    </source>
</evidence>
<feature type="region of interest" description="Disordered" evidence="1">
    <location>
        <begin position="259"/>
        <end position="280"/>
    </location>
</feature>
<dbReference type="PANTHER" id="PTHR18874:SF10">
    <property type="entry name" value="CENTROMERE PROTEIN F"/>
    <property type="match status" value="1"/>
</dbReference>
<dbReference type="EMBL" id="JAPFRF010000002">
    <property type="protein sequence ID" value="KAJ7341082.1"/>
    <property type="molecule type" value="Genomic_DNA"/>
</dbReference>
<evidence type="ECO:0000313" key="2">
    <source>
        <dbReference type="EMBL" id="KAJ7341082.1"/>
    </source>
</evidence>
<sequence length="280" mass="30688">MRKQIGELQFQLKKLDPGSQEEDPADTTGELRESTEESSTEADHTLEKYCALIINHHKLEEENEMLRTQVFLLNCRLKQSSDASGSPAQSPANIASRLPTEKASPESATTFTGKGQQCQENRSSGKKSRFLQQAVTVMRPLFQQHGSVGPEDSSKHETDGSPVTRENGSSSPYVCHVTLPKRSPSLVNLSRRRSPSFAVGTDDMLENLKATAEGSKIQNMDDALVQEMQRPGSATRSPLSTCNQSLQAEAGRTAQCLNTTTARPSLNSEENELDKACHVQ</sequence>
<feature type="region of interest" description="Disordered" evidence="1">
    <location>
        <begin position="144"/>
        <end position="174"/>
    </location>
</feature>
<keyword evidence="3" id="KW-1185">Reference proteome</keyword>
<dbReference type="GO" id="GO:0005634">
    <property type="term" value="C:nucleus"/>
    <property type="evidence" value="ECO:0007669"/>
    <property type="project" value="TreeGrafter"/>
</dbReference>
<feature type="compositionally biased region" description="Polar residues" evidence="1">
    <location>
        <begin position="259"/>
        <end position="268"/>
    </location>
</feature>
<organism evidence="2 3">
    <name type="scientific">Phrynocephalus forsythii</name>
    <dbReference type="NCBI Taxonomy" id="171643"/>
    <lineage>
        <taxon>Eukaryota</taxon>
        <taxon>Metazoa</taxon>
        <taxon>Chordata</taxon>
        <taxon>Craniata</taxon>
        <taxon>Vertebrata</taxon>
        <taxon>Euteleostomi</taxon>
        <taxon>Lepidosauria</taxon>
        <taxon>Squamata</taxon>
        <taxon>Bifurcata</taxon>
        <taxon>Unidentata</taxon>
        <taxon>Episquamata</taxon>
        <taxon>Toxicofera</taxon>
        <taxon>Iguania</taxon>
        <taxon>Acrodonta</taxon>
        <taxon>Agamidae</taxon>
        <taxon>Agaminae</taxon>
        <taxon>Phrynocephalus</taxon>
    </lineage>
</organism>
<feature type="region of interest" description="Disordered" evidence="1">
    <location>
        <begin position="80"/>
        <end position="129"/>
    </location>
</feature>
<proteinExistence type="predicted"/>
<dbReference type="GO" id="GO:0010389">
    <property type="term" value="P:regulation of G2/M transition of mitotic cell cycle"/>
    <property type="evidence" value="ECO:0007669"/>
    <property type="project" value="TreeGrafter"/>
</dbReference>
<dbReference type="AlphaFoldDB" id="A0A9Q1B5W7"/>
<feature type="region of interest" description="Disordered" evidence="1">
    <location>
        <begin position="1"/>
        <end position="43"/>
    </location>
</feature>
<dbReference type="GO" id="GO:0000922">
    <property type="term" value="C:spindle pole"/>
    <property type="evidence" value="ECO:0007669"/>
    <property type="project" value="TreeGrafter"/>
</dbReference>
<dbReference type="PANTHER" id="PTHR18874">
    <property type="entry name" value="CMF/LEK/CENP CELL DIVISION-RELATED"/>
    <property type="match status" value="1"/>
</dbReference>
<dbReference type="GO" id="GO:0000775">
    <property type="term" value="C:chromosome, centromeric region"/>
    <property type="evidence" value="ECO:0007669"/>
    <property type="project" value="InterPro"/>
</dbReference>
<dbReference type="GO" id="GO:0008017">
    <property type="term" value="F:microtubule binding"/>
    <property type="evidence" value="ECO:0007669"/>
    <property type="project" value="InterPro"/>
</dbReference>
<feature type="compositionally biased region" description="Polar residues" evidence="1">
    <location>
        <begin position="106"/>
        <end position="122"/>
    </location>
</feature>
<evidence type="ECO:0000256" key="1">
    <source>
        <dbReference type="SAM" id="MobiDB-lite"/>
    </source>
</evidence>
<feature type="compositionally biased region" description="Polar residues" evidence="1">
    <location>
        <begin position="80"/>
        <end position="93"/>
    </location>
</feature>
<gene>
    <name evidence="2" type="ORF">JRQ81_004791</name>
</gene>
<dbReference type="GO" id="GO:0051310">
    <property type="term" value="P:metaphase chromosome alignment"/>
    <property type="evidence" value="ECO:0007669"/>
    <property type="project" value="TreeGrafter"/>
</dbReference>
<dbReference type="GO" id="GO:0070840">
    <property type="term" value="F:dynein complex binding"/>
    <property type="evidence" value="ECO:0007669"/>
    <property type="project" value="TreeGrafter"/>
</dbReference>